<name>A0ACC3Z1S3_COLTU</name>
<reference evidence="1 2" key="1">
    <citation type="journal article" date="2020" name="Phytopathology">
        <title>Genome Sequence Resources of Colletotrichum truncatum, C. plurivorum, C. musicola, and C. sojae: Four Species Pathogenic to Soybean (Glycine max).</title>
        <authorList>
            <person name="Rogerio F."/>
            <person name="Boufleur T.R."/>
            <person name="Ciampi-Guillardi M."/>
            <person name="Sukno S.A."/>
            <person name="Thon M.R."/>
            <person name="Massola Junior N.S."/>
            <person name="Baroncelli R."/>
        </authorList>
    </citation>
    <scope>NUCLEOTIDE SEQUENCE [LARGE SCALE GENOMIC DNA]</scope>
    <source>
        <strain evidence="1 2">CMES1059</strain>
    </source>
</reference>
<accession>A0ACC3Z1S3</accession>
<comment type="caution">
    <text evidence="1">The sequence shown here is derived from an EMBL/GenBank/DDBJ whole genome shotgun (WGS) entry which is preliminary data.</text>
</comment>
<sequence>MAARSSVEEPLADNDRWCLRCLTWYATMDHRTCGQEFNADFTCESVGKDKCERCRKLDVECLTIPPTVWGNAQEIIARRGALLKLPPNDLSTKISTAANSLTRAFFAVQSGTQKHYSRDGNLQQEPLRQTEDERKDGNDDRKNDQVSNFENQDNVESAVPAIGPNRPRRAVRPVSSYAEKEYEPFKEIGALVAPSNKKSNSTSGGVKDNSNLSSNASAAVARFAPIHPEATRAPAAVQASAAAAAVANPTSPRRLAQVVYAVDEVSRLTAARNEAARRLGEAVFEAIAPGGPGPPRVADGHIDNVLQMLRQATQGNVVTQRDAHGSGRHS</sequence>
<keyword evidence="2" id="KW-1185">Reference proteome</keyword>
<organism evidence="1 2">
    <name type="scientific">Colletotrichum truncatum</name>
    <name type="common">Anthracnose fungus</name>
    <name type="synonym">Colletotrichum capsici</name>
    <dbReference type="NCBI Taxonomy" id="5467"/>
    <lineage>
        <taxon>Eukaryota</taxon>
        <taxon>Fungi</taxon>
        <taxon>Dikarya</taxon>
        <taxon>Ascomycota</taxon>
        <taxon>Pezizomycotina</taxon>
        <taxon>Sordariomycetes</taxon>
        <taxon>Hypocreomycetidae</taxon>
        <taxon>Glomerellales</taxon>
        <taxon>Glomerellaceae</taxon>
        <taxon>Colletotrichum</taxon>
        <taxon>Colletotrichum truncatum species complex</taxon>
    </lineage>
</organism>
<proteinExistence type="predicted"/>
<protein>
    <submittedName>
        <fullName evidence="1">Uncharacterized protein</fullName>
    </submittedName>
</protein>
<dbReference type="Proteomes" id="UP000805649">
    <property type="component" value="Unassembled WGS sequence"/>
</dbReference>
<evidence type="ECO:0000313" key="2">
    <source>
        <dbReference type="Proteomes" id="UP000805649"/>
    </source>
</evidence>
<gene>
    <name evidence="1" type="ORF">CTRU02_207725</name>
</gene>
<evidence type="ECO:0000313" key="1">
    <source>
        <dbReference type="EMBL" id="KAL0937994.1"/>
    </source>
</evidence>
<dbReference type="EMBL" id="VUJX02000004">
    <property type="protein sequence ID" value="KAL0937994.1"/>
    <property type="molecule type" value="Genomic_DNA"/>
</dbReference>